<keyword evidence="3" id="KW-1185">Reference proteome</keyword>
<gene>
    <name evidence="2" type="ORF">PGH26_04830</name>
</gene>
<proteinExistence type="predicted"/>
<sequence>MNNPSIIPNLSSANLGNLQPAQPAQLKEGQLFHGTIKQLYPGEMAEVQIGSQKLNAKLEVPLKAGDSYYFQVKSTEPELQLKLVSGPHAQGESQSAKIGSLLETLQLTKTPEMRKLVDFFMKQQIPITRESLIAGEALLKQTLPAQQQEALQSIGKLVSLKLPITPQLFQAMMGIEAKAGLQGVLDELQLAVKGDTKIPVAQKTDIQTILQQIKQPLVETNGGKLLAQTLSAALDKSAPPELRFQAVQLLKTAGILPPQTSLANLPKVLAELVNSSQKTETQSQAFEKQAAQQINSTSGTTGSSETVPKIDAKQLLTMLQQAASGVTKLTRGASTDLQRNIQQSDLPAAVKTQLMNLLTTHSQTSETANTLVSKFSEIVFSESAKQMLPGQNTVQTSMKLTNTDQNSTVVPNAAPNVTQPGLPVLLQGVLDAQGDQEKLPALVRQAMQSDSPVIQSFLAAAEAAVSDELSGSTVKQAIQSVLAKMGVHYEAGLAAKDPHIAQIQDSLKPQLVALLQEGAAGAALRDAAETVVSRLNGQPLQSAESGVQQQIIMQVPLQLQGRKIDATIEWNGRMKENGKIDPDHARVLFYLDLETIQKTVVDMQVQNKVVTLTIFNEDPALKMVGELLQDRLAEGLDTEGYQLSAVRFKPFQEDVKPSNKSTLSADNGTQGVDFRI</sequence>
<name>A0ABZ0KYF9_9BACL</name>
<dbReference type="EMBL" id="CP116341">
    <property type="protein sequence ID" value="WOV85261.1"/>
    <property type="molecule type" value="Genomic_DNA"/>
</dbReference>
<accession>A0ABZ0KYF9</accession>
<evidence type="ECO:0000313" key="2">
    <source>
        <dbReference type="EMBL" id="WOV85261.1"/>
    </source>
</evidence>
<dbReference type="Proteomes" id="UP001303532">
    <property type="component" value="Chromosome"/>
</dbReference>
<organism evidence="2 3">
    <name type="scientific">Sporosarcina jeotgali</name>
    <dbReference type="NCBI Taxonomy" id="3020056"/>
    <lineage>
        <taxon>Bacteria</taxon>
        <taxon>Bacillati</taxon>
        <taxon>Bacillota</taxon>
        <taxon>Bacilli</taxon>
        <taxon>Bacillales</taxon>
        <taxon>Caryophanaceae</taxon>
        <taxon>Sporosarcina</taxon>
    </lineage>
</organism>
<protein>
    <recommendedName>
        <fullName evidence="4">Flagellar hook-length control protein-like C-terminal domain-containing protein</fullName>
    </recommendedName>
</protein>
<reference evidence="2 3" key="1">
    <citation type="submission" date="2023-01" db="EMBL/GenBank/DDBJ databases">
        <title>Sporosarcina sp. nov., isolated from Korean tranditional fermented seafood 'Jeotgal'.</title>
        <authorList>
            <person name="Yang A.-I."/>
        </authorList>
    </citation>
    <scope>NUCLEOTIDE SEQUENCE [LARGE SCALE GENOMIC DNA]</scope>
    <source>
        <strain evidence="2 3">B2O-1</strain>
    </source>
</reference>
<feature type="region of interest" description="Disordered" evidence="1">
    <location>
        <begin position="657"/>
        <end position="676"/>
    </location>
</feature>
<evidence type="ECO:0008006" key="4">
    <source>
        <dbReference type="Google" id="ProtNLM"/>
    </source>
</evidence>
<dbReference type="RefSeq" id="WP_323692881.1">
    <property type="nucleotide sequence ID" value="NZ_CP116341.1"/>
</dbReference>
<feature type="compositionally biased region" description="Polar residues" evidence="1">
    <location>
        <begin position="658"/>
        <end position="670"/>
    </location>
</feature>
<evidence type="ECO:0000256" key="1">
    <source>
        <dbReference type="SAM" id="MobiDB-lite"/>
    </source>
</evidence>
<evidence type="ECO:0000313" key="3">
    <source>
        <dbReference type="Proteomes" id="UP001303532"/>
    </source>
</evidence>